<dbReference type="NCBIfam" id="NF001095">
    <property type="entry name" value="PRK00124.1"/>
    <property type="match status" value="1"/>
</dbReference>
<evidence type="ECO:0000313" key="4">
    <source>
        <dbReference type="EMBL" id="QII10138.1"/>
    </source>
</evidence>
<keyword evidence="6" id="KW-1185">Reference proteome</keyword>
<reference evidence="5" key="3">
    <citation type="submission" date="2017-10" db="EMBL/GenBank/DDBJ databases">
        <authorList>
            <person name="Banno H."/>
            <person name="Chua N.-H."/>
        </authorList>
    </citation>
    <scope>NUCLEOTIDE SEQUENCE [LARGE SCALE GENOMIC DNA]</scope>
    <source>
        <strain evidence="5">Kuenenia_mbr1_ru-nijmegen</strain>
    </source>
</reference>
<dbReference type="OrthoDB" id="9798918at2"/>
<evidence type="ECO:0000313" key="7">
    <source>
        <dbReference type="Proteomes" id="UP000501926"/>
    </source>
</evidence>
<dbReference type="Pfam" id="PF02639">
    <property type="entry name" value="DUF188"/>
    <property type="match status" value="1"/>
</dbReference>
<evidence type="ECO:0000313" key="6">
    <source>
        <dbReference type="Proteomes" id="UP000221734"/>
    </source>
</evidence>
<reference evidence="4 7" key="5">
    <citation type="submission" date="2020-02" db="EMBL/GenBank/DDBJ databases">
        <title>Newly sequenced genome of strain CSTR1 showed variability in Candidatus Kuenenia stuttgartiensis genomes.</title>
        <authorList>
            <person name="Ding C."/>
            <person name="Adrian L."/>
        </authorList>
    </citation>
    <scope>NUCLEOTIDE SEQUENCE [LARGE SCALE GENOMIC DNA]</scope>
    <source>
        <strain evidence="4 7">CSTR1</strain>
    </source>
</reference>
<dbReference type="Proteomes" id="UP000221734">
    <property type="component" value="Chromosome Kuenenia_stuttgartiensis_MBR1"/>
</dbReference>
<accession>Q1PZH6</accession>
<dbReference type="HAMAP" id="MF_00489">
    <property type="entry name" value="UPF0178"/>
    <property type="match status" value="1"/>
</dbReference>
<evidence type="ECO:0000313" key="5">
    <source>
        <dbReference type="EMBL" id="SOH03991.1"/>
    </source>
</evidence>
<dbReference type="EMBL" id="CT573072">
    <property type="protein sequence ID" value="CAJ72484.1"/>
    <property type="molecule type" value="Genomic_DNA"/>
</dbReference>
<protein>
    <recommendedName>
        <fullName evidence="2">UPF0178 protein KsCSTR_07590</fullName>
    </recommendedName>
</protein>
<sequence length="150" mass="16479">MQILVDADAFPGVIADILFRAVERVRIPLLLVSNKHLKVPQSMYISSITVSAGFDVADNRIVAMAQQGDLVITADIPLAYRVVEKGAYAIDPRGDLYTEANIKLRLAMRNLLDELRAGGMITGGPSSFGRKDIQSFACQLDRFLTKHCKS</sequence>
<dbReference type="PANTHER" id="PTHR35146:SF1">
    <property type="entry name" value="UPF0178 PROTEIN YAII"/>
    <property type="match status" value="1"/>
</dbReference>
<dbReference type="EMBL" id="LT934425">
    <property type="protein sequence ID" value="SOH03991.1"/>
    <property type="molecule type" value="Genomic_DNA"/>
</dbReference>
<name>Q1PZH6_KUEST</name>
<organism evidence="3">
    <name type="scientific">Kuenenia stuttgartiensis</name>
    <dbReference type="NCBI Taxonomy" id="174633"/>
    <lineage>
        <taxon>Bacteria</taxon>
        <taxon>Pseudomonadati</taxon>
        <taxon>Planctomycetota</taxon>
        <taxon>Candidatus Brocadiia</taxon>
        <taxon>Candidatus Brocadiales</taxon>
        <taxon>Candidatus Brocadiaceae</taxon>
        <taxon>Candidatus Kuenenia</taxon>
    </lineage>
</organism>
<reference evidence="6" key="4">
    <citation type="submission" date="2017-10" db="EMBL/GenBank/DDBJ databases">
        <authorList>
            <person name="Frank J."/>
        </authorList>
    </citation>
    <scope>NUCLEOTIDE SEQUENCE [LARGE SCALE GENOMIC DNA]</scope>
</reference>
<evidence type="ECO:0000256" key="2">
    <source>
        <dbReference type="HAMAP-Rule" id="MF_00489"/>
    </source>
</evidence>
<comment type="similarity">
    <text evidence="1 2">Belongs to the UPF0178 family.</text>
</comment>
<dbReference type="RefSeq" id="WP_099324745.1">
    <property type="nucleotide sequence ID" value="NZ_CP049055.1"/>
</dbReference>
<evidence type="ECO:0000256" key="1">
    <source>
        <dbReference type="ARBA" id="ARBA00008522"/>
    </source>
</evidence>
<dbReference type="EMBL" id="CP049055">
    <property type="protein sequence ID" value="QII10138.1"/>
    <property type="molecule type" value="Genomic_DNA"/>
</dbReference>
<proteinExistence type="inferred from homology"/>
<dbReference type="KEGG" id="kst:KSMBR1_1492"/>
<gene>
    <name evidence="4" type="ORF">KsCSTR_07590</name>
    <name evidence="5" type="ORF">KSMBR1_1492</name>
    <name evidence="3" type="ORF">kustd1739</name>
</gene>
<dbReference type="PANTHER" id="PTHR35146">
    <property type="entry name" value="UPF0178 PROTEIN YAII"/>
    <property type="match status" value="1"/>
</dbReference>
<dbReference type="CDD" id="cd18720">
    <property type="entry name" value="PIN_YqxD-like"/>
    <property type="match status" value="1"/>
</dbReference>
<dbReference type="AlphaFoldDB" id="Q1PZH6"/>
<reference evidence="3" key="1">
    <citation type="journal article" date="2006" name="Nature">
        <title>Deciphering the evolution and metabolism of an anammox bacterium from a community genome.</title>
        <authorList>
            <person name="Strous M."/>
            <person name="Pelletier E."/>
            <person name="Mangenot S."/>
            <person name="Rattei T."/>
            <person name="Lehner A."/>
            <person name="Taylor M.W."/>
            <person name="Horn M."/>
            <person name="Daims H."/>
            <person name="Bartol-Mavel D."/>
            <person name="Wincker P."/>
            <person name="Barbe V."/>
            <person name="Fonknechten N."/>
            <person name="Vallenet D."/>
            <person name="Segurens B."/>
            <person name="Schenowitz-Truong C."/>
            <person name="Medigue C."/>
            <person name="Collingro A."/>
            <person name="Snel B."/>
            <person name="Dutilh B.E."/>
            <person name="OpDenCamp H.J.M."/>
            <person name="vanDerDrift C."/>
            <person name="Cirpus I."/>
            <person name="vanDePas-Schoonen K.T."/>
            <person name="Harhangi H.R."/>
            <person name="vanNiftrik L."/>
            <person name="Schmid M."/>
            <person name="Keltjens J."/>
            <person name="vanDeVossenberg J."/>
            <person name="Kartal B."/>
            <person name="Meier H."/>
            <person name="Frishman D."/>
            <person name="Huynen M.A."/>
            <person name="Mewes H."/>
            <person name="Weissenbach J."/>
            <person name="Jetten M.S.M."/>
            <person name="Wagner M."/>
            <person name="LePaslier D."/>
        </authorList>
    </citation>
    <scope>NUCLEOTIDE SEQUENCE</scope>
</reference>
<dbReference type="Proteomes" id="UP000501926">
    <property type="component" value="Chromosome"/>
</dbReference>
<evidence type="ECO:0000313" key="3">
    <source>
        <dbReference type="EMBL" id="CAJ72484.1"/>
    </source>
</evidence>
<reference evidence="3" key="2">
    <citation type="submission" date="2006-01" db="EMBL/GenBank/DDBJ databases">
        <authorList>
            <person name="Genoscope"/>
        </authorList>
    </citation>
    <scope>NUCLEOTIDE SEQUENCE</scope>
</reference>
<dbReference type="InterPro" id="IPR003791">
    <property type="entry name" value="UPF0178"/>
</dbReference>